<sequence length="154" mass="18572">MGFEDQIPPIPNRDQEKRYIATVEKSFYDQPLYKFYMNEALRERKMDYADKLNTFKYEWILNFAASGIVFSLLYFIPVSYQYRQTTTGVPTYYQPKNKAVFKQGYLQNQNWKRFKLYSFLVFGSAFIFAHTYTDRSQIHDEYYNNVGVIKPKFE</sequence>
<dbReference type="Proteomes" id="UP000688137">
    <property type="component" value="Unassembled WGS sequence"/>
</dbReference>
<gene>
    <name evidence="2" type="ORF">PPRIM_AZ9-3.1.T0420160</name>
</gene>
<protein>
    <recommendedName>
        <fullName evidence="4">Transmembrane protein</fullName>
    </recommendedName>
</protein>
<dbReference type="EMBL" id="CAJJDM010000041">
    <property type="protein sequence ID" value="CAD8068439.1"/>
    <property type="molecule type" value="Genomic_DNA"/>
</dbReference>
<evidence type="ECO:0000313" key="2">
    <source>
        <dbReference type="EMBL" id="CAD8068439.1"/>
    </source>
</evidence>
<feature type="transmembrane region" description="Helical" evidence="1">
    <location>
        <begin position="59"/>
        <end position="76"/>
    </location>
</feature>
<keyword evidence="1" id="KW-1133">Transmembrane helix</keyword>
<evidence type="ECO:0000313" key="3">
    <source>
        <dbReference type="Proteomes" id="UP000688137"/>
    </source>
</evidence>
<name>A0A8S1LNQ3_PARPR</name>
<evidence type="ECO:0000256" key="1">
    <source>
        <dbReference type="SAM" id="Phobius"/>
    </source>
</evidence>
<keyword evidence="1" id="KW-0472">Membrane</keyword>
<reference evidence="2" key="1">
    <citation type="submission" date="2021-01" db="EMBL/GenBank/DDBJ databases">
        <authorList>
            <consortium name="Genoscope - CEA"/>
            <person name="William W."/>
        </authorList>
    </citation>
    <scope>NUCLEOTIDE SEQUENCE</scope>
</reference>
<organism evidence="2 3">
    <name type="scientific">Paramecium primaurelia</name>
    <dbReference type="NCBI Taxonomy" id="5886"/>
    <lineage>
        <taxon>Eukaryota</taxon>
        <taxon>Sar</taxon>
        <taxon>Alveolata</taxon>
        <taxon>Ciliophora</taxon>
        <taxon>Intramacronucleata</taxon>
        <taxon>Oligohymenophorea</taxon>
        <taxon>Peniculida</taxon>
        <taxon>Parameciidae</taxon>
        <taxon>Paramecium</taxon>
    </lineage>
</organism>
<comment type="caution">
    <text evidence="2">The sequence shown here is derived from an EMBL/GenBank/DDBJ whole genome shotgun (WGS) entry which is preliminary data.</text>
</comment>
<keyword evidence="3" id="KW-1185">Reference proteome</keyword>
<keyword evidence="1" id="KW-0812">Transmembrane</keyword>
<evidence type="ECO:0008006" key="4">
    <source>
        <dbReference type="Google" id="ProtNLM"/>
    </source>
</evidence>
<feature type="transmembrane region" description="Helical" evidence="1">
    <location>
        <begin position="116"/>
        <end position="133"/>
    </location>
</feature>
<accession>A0A8S1LNQ3</accession>
<proteinExistence type="predicted"/>
<dbReference type="AlphaFoldDB" id="A0A8S1LNQ3"/>